<sequence length="197" mass="22272">MNGIKYTCTIDSRDSLHVVERDMDRLSFMTEREGNWTGSAWVTPEAIADLARRLAEHVGLTIEPEPFKRDAKFEDIRKGDLVRVEYTQNDITVVRTGVADDLLSSGWYTPTRELLFGPNFGDTITILSRPEPEPEPELPTTPGAVIKLWLGEEWMRVNLGADGYWRGEWPDGDGMEVTRVELAGQCGIGWDRFEVLA</sequence>
<dbReference type="AlphaFoldDB" id="A0A496PMY4"/>
<dbReference type="EMBL" id="QQXL01000001">
    <property type="protein sequence ID" value="RKW71784.1"/>
    <property type="molecule type" value="Genomic_DNA"/>
</dbReference>
<dbReference type="Proteomes" id="UP000273119">
    <property type="component" value="Unassembled WGS sequence"/>
</dbReference>
<proteinExistence type="predicted"/>
<name>A0A496PMY4_9MICC</name>
<evidence type="ECO:0000313" key="1">
    <source>
        <dbReference type="EMBL" id="RKW71784.1"/>
    </source>
</evidence>
<keyword evidence="2" id="KW-1185">Reference proteome</keyword>
<protein>
    <submittedName>
        <fullName evidence="1">Uncharacterized protein</fullName>
    </submittedName>
</protein>
<evidence type="ECO:0000313" key="2">
    <source>
        <dbReference type="Proteomes" id="UP000273119"/>
    </source>
</evidence>
<reference evidence="1 2" key="1">
    <citation type="submission" date="2018-07" db="EMBL/GenBank/DDBJ databases">
        <title>Arthrobacter sp. nov., isolated from raw cow's milk with high bacterial count.</title>
        <authorList>
            <person name="Hahne J."/>
            <person name="Isele D."/>
            <person name="Lipski A."/>
        </authorList>
    </citation>
    <scope>NUCLEOTIDE SEQUENCE [LARGE SCALE GENOMIC DNA]</scope>
    <source>
        <strain evidence="1 2">JZ R-183</strain>
    </source>
</reference>
<organism evidence="1 2">
    <name type="scientific">Galactobacter caseinivorans</name>
    <dbReference type="NCBI Taxonomy" id="2676123"/>
    <lineage>
        <taxon>Bacteria</taxon>
        <taxon>Bacillati</taxon>
        <taxon>Actinomycetota</taxon>
        <taxon>Actinomycetes</taxon>
        <taxon>Micrococcales</taxon>
        <taxon>Micrococcaceae</taxon>
        <taxon>Galactobacter</taxon>
    </lineage>
</organism>
<gene>
    <name evidence="1" type="ORF">DWQ67_02850</name>
</gene>
<dbReference type="RefSeq" id="WP_121484047.1">
    <property type="nucleotide sequence ID" value="NZ_QQXL01000001.1"/>
</dbReference>
<comment type="caution">
    <text evidence="1">The sequence shown here is derived from an EMBL/GenBank/DDBJ whole genome shotgun (WGS) entry which is preliminary data.</text>
</comment>
<accession>A0A496PMY4</accession>